<evidence type="ECO:0000313" key="4">
    <source>
        <dbReference type="Proteomes" id="UP000070589"/>
    </source>
</evidence>
<dbReference type="InterPro" id="IPR001279">
    <property type="entry name" value="Metallo-B-lactamas"/>
</dbReference>
<dbReference type="Proteomes" id="UP000070589">
    <property type="component" value="Unassembled WGS sequence"/>
</dbReference>
<reference evidence="3 4" key="1">
    <citation type="journal article" date="2016" name="Sci. Rep.">
        <title>Metabolic traits of an uncultured archaeal lineage -MSBL1- from brine pools of the Red Sea.</title>
        <authorList>
            <person name="Mwirichia R."/>
            <person name="Alam I."/>
            <person name="Rashid M."/>
            <person name="Vinu M."/>
            <person name="Ba-Alawi W."/>
            <person name="Anthony Kamau A."/>
            <person name="Kamanda Ngugi D."/>
            <person name="Goker M."/>
            <person name="Klenk H.P."/>
            <person name="Bajic V."/>
            <person name="Stingl U."/>
        </authorList>
    </citation>
    <scope>NUCLEOTIDE SEQUENCE [LARGE SCALE GENOMIC DNA]</scope>
    <source>
        <strain evidence="3">SCGC-AAA259D14</strain>
    </source>
</reference>
<protein>
    <recommendedName>
        <fullName evidence="1">UPF0282 protein AKJ62_01810</fullName>
    </recommendedName>
</protein>
<dbReference type="HAMAP" id="MF_01406">
    <property type="entry name" value="UPF0282"/>
    <property type="match status" value="1"/>
</dbReference>
<dbReference type="PANTHER" id="PTHR43546:SF4">
    <property type="entry name" value="UPF0282 PROTEIN MJ1629"/>
    <property type="match status" value="1"/>
</dbReference>
<dbReference type="AlphaFoldDB" id="A0A133U7A3"/>
<dbReference type="InterPro" id="IPR050114">
    <property type="entry name" value="UPF0173_UPF0282_UlaG_hydrolase"/>
</dbReference>
<evidence type="ECO:0000259" key="2">
    <source>
        <dbReference type="Pfam" id="PF00753"/>
    </source>
</evidence>
<comment type="caution">
    <text evidence="3">The sequence shown here is derived from an EMBL/GenBank/DDBJ whole genome shotgun (WGS) entry which is preliminary data.</text>
</comment>
<organism evidence="3 4">
    <name type="scientific">candidate division MSBL1 archaeon SCGC-AAA259D14</name>
    <dbReference type="NCBI Taxonomy" id="1698261"/>
    <lineage>
        <taxon>Archaea</taxon>
        <taxon>Methanobacteriati</taxon>
        <taxon>Methanobacteriota</taxon>
        <taxon>candidate division MSBL1</taxon>
    </lineage>
</organism>
<dbReference type="Gene3D" id="3.60.15.10">
    <property type="entry name" value="Ribonuclease Z/Hydroxyacylglutathione hydrolase-like"/>
    <property type="match status" value="1"/>
</dbReference>
<name>A0A133U7A3_9EURY</name>
<comment type="similarity">
    <text evidence="1">Belongs to the UPF0282 family.</text>
</comment>
<dbReference type="EMBL" id="LHXL01000014">
    <property type="protein sequence ID" value="KXA90069.1"/>
    <property type="molecule type" value="Genomic_DNA"/>
</dbReference>
<feature type="domain" description="Metallo-beta-lactamase" evidence="2">
    <location>
        <begin position="16"/>
        <end position="77"/>
    </location>
</feature>
<dbReference type="InterPro" id="IPR036866">
    <property type="entry name" value="RibonucZ/Hydroxyglut_hydro"/>
</dbReference>
<dbReference type="InterPro" id="IPR014426">
    <property type="entry name" value="UPF0282_hydrls"/>
</dbReference>
<evidence type="ECO:0000313" key="3">
    <source>
        <dbReference type="EMBL" id="KXA90069.1"/>
    </source>
</evidence>
<proteinExistence type="inferred from homology"/>
<gene>
    <name evidence="3" type="ORF">AKJ62_01810</name>
</gene>
<evidence type="ECO:0000256" key="1">
    <source>
        <dbReference type="HAMAP-Rule" id="MF_01406"/>
    </source>
</evidence>
<dbReference type="SUPFAM" id="SSF56281">
    <property type="entry name" value="Metallo-hydrolase/oxidoreductase"/>
    <property type="match status" value="1"/>
</dbReference>
<keyword evidence="4" id="KW-1185">Reference proteome</keyword>
<accession>A0A133U7A3</accession>
<dbReference type="PANTHER" id="PTHR43546">
    <property type="entry name" value="UPF0173 METAL-DEPENDENT HYDROLASE MJ1163-RELATED"/>
    <property type="match status" value="1"/>
</dbReference>
<dbReference type="Pfam" id="PF00753">
    <property type="entry name" value="Lactamase_B"/>
    <property type="match status" value="1"/>
</dbReference>
<sequence length="356" mass="41655">MEINPIWFDSMGAKSMCTRVETKDTSILIDPGAAEMQPSYSMSDSEKFAYRQEAREAIQRQGENSEHVVITHYHYDHHFLPDFSGFDFESMLGGGSLWIKDPNRWINNSQWDRSRVFLRAVCETFDGERYEDLKTEPEQKNFEDPVPELGHAMGKDFGDYQGRREELLDKWSERFESWVDNWRSKNWVREPDLSVPVHFADGLEFEEGETKVEFSPPLFHGIEYSQTGWVTAVKITDRNGFTFLYTSDLQGPTIEDQADWIIEVDPDFLILDGPATYLYGFMLNKTNLKRSVDNAVRILREADVKTFIYDHHLLREKKYRERTEKFWKAAEEKETEVGTAAELRGERPVILQKTEE</sequence>